<evidence type="ECO:0000256" key="1">
    <source>
        <dbReference type="ARBA" id="ARBA00022723"/>
    </source>
</evidence>
<reference evidence="4" key="1">
    <citation type="journal article" date="2019" name="Int. J. Syst. Evol. Microbiol.">
        <title>The Global Catalogue of Microorganisms (GCM) 10K type strain sequencing project: providing services to taxonomists for standard genome sequencing and annotation.</title>
        <authorList>
            <consortium name="The Broad Institute Genomics Platform"/>
            <consortium name="The Broad Institute Genome Sequencing Center for Infectious Disease"/>
            <person name="Wu L."/>
            <person name="Ma J."/>
        </authorList>
    </citation>
    <scope>NUCLEOTIDE SEQUENCE [LARGE SCALE GENOMIC DNA]</scope>
    <source>
        <strain evidence="4">CGMCC 1.12942</strain>
    </source>
</reference>
<dbReference type="InterPro" id="IPR013096">
    <property type="entry name" value="Cupin_2"/>
</dbReference>
<gene>
    <name evidence="3" type="ORF">ACFQNG_18710</name>
</gene>
<dbReference type="InterPro" id="IPR011051">
    <property type="entry name" value="RmlC_Cupin_sf"/>
</dbReference>
<name>A0ABW2RQ67_9BACL</name>
<protein>
    <submittedName>
        <fullName evidence="3">Cupin domain-containing protein</fullName>
    </submittedName>
</protein>
<evidence type="ECO:0000259" key="2">
    <source>
        <dbReference type="Pfam" id="PF07883"/>
    </source>
</evidence>
<evidence type="ECO:0000313" key="3">
    <source>
        <dbReference type="EMBL" id="MFC7443100.1"/>
    </source>
</evidence>
<dbReference type="Proteomes" id="UP001596500">
    <property type="component" value="Unassembled WGS sequence"/>
</dbReference>
<feature type="domain" description="Cupin type-2" evidence="2">
    <location>
        <begin position="32"/>
        <end position="100"/>
    </location>
</feature>
<keyword evidence="4" id="KW-1185">Reference proteome</keyword>
<dbReference type="SUPFAM" id="SSF51182">
    <property type="entry name" value="RmlC-like cupins"/>
    <property type="match status" value="1"/>
</dbReference>
<dbReference type="PANTHER" id="PTHR35848">
    <property type="entry name" value="OXALATE-BINDING PROTEIN"/>
    <property type="match status" value="1"/>
</dbReference>
<dbReference type="RefSeq" id="WP_379867429.1">
    <property type="nucleotide sequence ID" value="NZ_JBHTBW010000079.1"/>
</dbReference>
<accession>A0ABW2RQ67</accession>
<organism evidence="3 4">
    <name type="scientific">Laceyella putida</name>
    <dbReference type="NCBI Taxonomy" id="110101"/>
    <lineage>
        <taxon>Bacteria</taxon>
        <taxon>Bacillati</taxon>
        <taxon>Bacillota</taxon>
        <taxon>Bacilli</taxon>
        <taxon>Bacillales</taxon>
        <taxon>Thermoactinomycetaceae</taxon>
        <taxon>Laceyella</taxon>
    </lineage>
</organism>
<dbReference type="InterPro" id="IPR014710">
    <property type="entry name" value="RmlC-like_jellyroll"/>
</dbReference>
<comment type="caution">
    <text evidence="3">The sequence shown here is derived from an EMBL/GenBank/DDBJ whole genome shotgun (WGS) entry which is preliminary data.</text>
</comment>
<dbReference type="Pfam" id="PF07883">
    <property type="entry name" value="Cupin_2"/>
    <property type="match status" value="1"/>
</dbReference>
<dbReference type="Gene3D" id="2.60.120.10">
    <property type="entry name" value="Jelly Rolls"/>
    <property type="match status" value="1"/>
</dbReference>
<dbReference type="PANTHER" id="PTHR35848:SF9">
    <property type="entry name" value="SLL1358 PROTEIN"/>
    <property type="match status" value="1"/>
</dbReference>
<evidence type="ECO:0000313" key="4">
    <source>
        <dbReference type="Proteomes" id="UP001596500"/>
    </source>
</evidence>
<proteinExistence type="predicted"/>
<dbReference type="InterPro" id="IPR051610">
    <property type="entry name" value="GPI/OXD"/>
</dbReference>
<keyword evidence="1" id="KW-0479">Metal-binding</keyword>
<sequence>MKISKQTAPHYIWGSRCDGWHLVQQENLSIIHEHMPPGTQEVRHYHSRARQFFFVLTGVATMEVQGELITLYPHEGIEIPPRVSHQMINRSSEAVEFLVISQPTTRGDRVEFPGFNPKKF</sequence>
<dbReference type="EMBL" id="JBHTBW010000079">
    <property type="protein sequence ID" value="MFC7443100.1"/>
    <property type="molecule type" value="Genomic_DNA"/>
</dbReference>